<gene>
    <name evidence="2" type="ORF">D3876_16185</name>
</gene>
<dbReference type="PROSITE" id="PS51257">
    <property type="entry name" value="PROKAR_LIPOPROTEIN"/>
    <property type="match status" value="1"/>
</dbReference>
<reference evidence="2 3" key="1">
    <citation type="submission" date="2018-09" db="EMBL/GenBank/DDBJ databases">
        <authorList>
            <person name="Zhu H."/>
        </authorList>
    </citation>
    <scope>NUCLEOTIDE SEQUENCE [LARGE SCALE GENOMIC DNA]</scope>
    <source>
        <strain evidence="2 3">K2R01-6</strain>
    </source>
</reference>
<evidence type="ECO:0000313" key="3">
    <source>
        <dbReference type="Proteomes" id="UP000286100"/>
    </source>
</evidence>
<dbReference type="SUPFAM" id="SSF110087">
    <property type="entry name" value="DR1885-like metal-binding protein"/>
    <property type="match status" value="1"/>
</dbReference>
<dbReference type="RefSeq" id="WP_119764260.1">
    <property type="nucleotide sequence ID" value="NZ_QYUM01000004.1"/>
</dbReference>
<keyword evidence="3" id="KW-1185">Reference proteome</keyword>
<keyword evidence="1" id="KW-0732">Signal</keyword>
<comment type="caution">
    <text evidence="2">The sequence shown here is derived from an EMBL/GenBank/DDBJ whole genome shotgun (WGS) entry which is preliminary data.</text>
</comment>
<dbReference type="Pfam" id="PF04314">
    <property type="entry name" value="PCuAC"/>
    <property type="match status" value="1"/>
</dbReference>
<dbReference type="AlphaFoldDB" id="A0A418W611"/>
<protein>
    <submittedName>
        <fullName evidence="2">Copper chaperone PCu(A)C</fullName>
    </submittedName>
</protein>
<evidence type="ECO:0000313" key="2">
    <source>
        <dbReference type="EMBL" id="RJF85475.1"/>
    </source>
</evidence>
<evidence type="ECO:0000256" key="1">
    <source>
        <dbReference type="SAM" id="SignalP"/>
    </source>
</evidence>
<accession>A0A418W611</accession>
<organism evidence="2 3">
    <name type="scientific">Sphingomonas cavernae</name>
    <dbReference type="NCBI Taxonomy" id="2320861"/>
    <lineage>
        <taxon>Bacteria</taxon>
        <taxon>Pseudomonadati</taxon>
        <taxon>Pseudomonadota</taxon>
        <taxon>Alphaproteobacteria</taxon>
        <taxon>Sphingomonadales</taxon>
        <taxon>Sphingomonadaceae</taxon>
        <taxon>Sphingomonas</taxon>
    </lineage>
</organism>
<dbReference type="EMBL" id="QYUM01000004">
    <property type="protein sequence ID" value="RJF85475.1"/>
    <property type="molecule type" value="Genomic_DNA"/>
</dbReference>
<dbReference type="PANTHER" id="PTHR36302:SF1">
    <property type="entry name" value="COPPER CHAPERONE PCU(A)C"/>
    <property type="match status" value="1"/>
</dbReference>
<name>A0A418W611_9SPHN</name>
<dbReference type="Proteomes" id="UP000286100">
    <property type="component" value="Unassembled WGS sequence"/>
</dbReference>
<dbReference type="InterPro" id="IPR058248">
    <property type="entry name" value="Lxx211020-like"/>
</dbReference>
<dbReference type="InterPro" id="IPR036182">
    <property type="entry name" value="PCuAC_sf"/>
</dbReference>
<dbReference type="Gene3D" id="2.60.40.1890">
    <property type="entry name" value="PCu(A)C copper chaperone"/>
    <property type="match status" value="1"/>
</dbReference>
<dbReference type="OrthoDB" id="9796962at2"/>
<dbReference type="PANTHER" id="PTHR36302">
    <property type="entry name" value="BLR7088 PROTEIN"/>
    <property type="match status" value="1"/>
</dbReference>
<dbReference type="InterPro" id="IPR007410">
    <property type="entry name" value="LpqE-like"/>
</dbReference>
<proteinExistence type="predicted"/>
<feature type="chain" id="PRO_5019501666" evidence="1">
    <location>
        <begin position="23"/>
        <end position="156"/>
    </location>
</feature>
<sequence>MRLRLALAPVLAAAALALGSCGQDPVLYVDKGWVRLPAVMTNPGAAYFTVHGGLTDDTLIRVSSDVAIKTEMHDVVTENGVTKMVPLQSVPIPAKGKVEFKAGGKHVMLFDLRRNLKAGETIRLDFTFASGEQIYIDAPLQAAGAPAPGGEEHNAH</sequence>
<feature type="signal peptide" evidence="1">
    <location>
        <begin position="1"/>
        <end position="22"/>
    </location>
</feature>